<comment type="caution">
    <text evidence="2">The sequence shown here is derived from an EMBL/GenBank/DDBJ whole genome shotgun (WGS) entry which is preliminary data.</text>
</comment>
<dbReference type="RefSeq" id="WP_023977846.1">
    <property type="nucleotide sequence ID" value="NZ_CBLX010000017.1"/>
</dbReference>
<organism evidence="2 3">
    <name type="scientific">Asaia bogorensis</name>
    <dbReference type="NCBI Taxonomy" id="91915"/>
    <lineage>
        <taxon>Bacteria</taxon>
        <taxon>Pseudomonadati</taxon>
        <taxon>Pseudomonadota</taxon>
        <taxon>Alphaproteobacteria</taxon>
        <taxon>Acetobacterales</taxon>
        <taxon>Acetobacteraceae</taxon>
        <taxon>Asaia</taxon>
    </lineage>
</organism>
<keyword evidence="1" id="KW-0472">Membrane</keyword>
<protein>
    <submittedName>
        <fullName evidence="2">Uncharacterized protein</fullName>
    </submittedName>
</protein>
<evidence type="ECO:0000256" key="1">
    <source>
        <dbReference type="SAM" id="Phobius"/>
    </source>
</evidence>
<evidence type="ECO:0000313" key="2">
    <source>
        <dbReference type="EMBL" id="CDG40453.1"/>
    </source>
</evidence>
<dbReference type="GeneID" id="78227931"/>
<keyword evidence="1" id="KW-1133">Transmembrane helix</keyword>
<keyword evidence="1" id="KW-0812">Transmembrane</keyword>
<evidence type="ECO:0000313" key="3">
    <source>
        <dbReference type="Proteomes" id="UP000027583"/>
    </source>
</evidence>
<dbReference type="Proteomes" id="UP000027583">
    <property type="component" value="Unassembled WGS sequence"/>
</dbReference>
<reference evidence="2 3" key="1">
    <citation type="journal article" date="2014" name="Genome Biol. Evol.">
        <title>Acetic acid bacteria genomes reveal functional traits for adaptation to life in insect guts.</title>
        <authorList>
            <person name="Chouaia B."/>
            <person name="Gaiarsa S."/>
            <person name="Crotti E."/>
            <person name="Comandatore F."/>
            <person name="Degli Esposti M."/>
            <person name="Ricci I."/>
            <person name="Alma A."/>
            <person name="Favia G."/>
            <person name="Bandi C."/>
            <person name="Daffonchio D."/>
        </authorList>
    </citation>
    <scope>NUCLEOTIDE SEQUENCE [LARGE SCALE GENOMIC DNA]</scope>
    <source>
        <strain evidence="2 3">SF2.1</strain>
    </source>
</reference>
<reference evidence="2 3" key="2">
    <citation type="journal article" date="2014" name="PLoS ONE">
        <title>Evolution of mitochondria reconstructed from the energy metabolism of living bacteria.</title>
        <authorList>
            <person name="Degli Esposti M."/>
            <person name="Chouaia B."/>
            <person name="Comandatore F."/>
            <person name="Crotti E."/>
            <person name="Sassera D."/>
            <person name="Lievens P.M."/>
            <person name="Daffonchio D."/>
            <person name="Bandi C."/>
        </authorList>
    </citation>
    <scope>NUCLEOTIDE SEQUENCE [LARGE SCALE GENOMIC DNA]</scope>
    <source>
        <strain evidence="2 3">SF2.1</strain>
    </source>
</reference>
<name>A0A060QIC4_9PROT</name>
<sequence>MFTVEILNLVSHPLSALSALTMVSFIPVIGALLVATIAADRTA</sequence>
<accession>A0A060QIC4</accession>
<dbReference type="EMBL" id="CBLX010000017">
    <property type="protein sequence ID" value="CDG40453.1"/>
    <property type="molecule type" value="Genomic_DNA"/>
</dbReference>
<dbReference type="AlphaFoldDB" id="A0A060QIC4"/>
<feature type="transmembrane region" description="Helical" evidence="1">
    <location>
        <begin position="16"/>
        <end position="39"/>
    </location>
</feature>
<proteinExistence type="predicted"/>
<gene>
    <name evidence="2" type="ORF">ASAP_2408</name>
</gene>